<feature type="transmembrane region" description="Helical" evidence="2">
    <location>
        <begin position="79"/>
        <end position="98"/>
    </location>
</feature>
<dbReference type="EMBL" id="PVZC01000001">
    <property type="protein sequence ID" value="PRY01849.1"/>
    <property type="molecule type" value="Genomic_DNA"/>
</dbReference>
<accession>A0A2T0QD55</accession>
<protein>
    <recommendedName>
        <fullName evidence="5">O-antigen ligase-like membrane protein</fullName>
    </recommendedName>
</protein>
<feature type="transmembrane region" description="Helical" evidence="2">
    <location>
        <begin position="146"/>
        <end position="167"/>
    </location>
</feature>
<gene>
    <name evidence="3" type="ORF">CLV72_101446</name>
</gene>
<name>A0A2T0QD55_9ACTN</name>
<feature type="transmembrane region" description="Helical" evidence="2">
    <location>
        <begin position="219"/>
        <end position="237"/>
    </location>
</feature>
<feature type="transmembrane region" description="Helical" evidence="2">
    <location>
        <begin position="288"/>
        <end position="309"/>
    </location>
</feature>
<feature type="transmembrane region" description="Helical" evidence="2">
    <location>
        <begin position="265"/>
        <end position="281"/>
    </location>
</feature>
<keyword evidence="4" id="KW-1185">Reference proteome</keyword>
<feature type="region of interest" description="Disordered" evidence="1">
    <location>
        <begin position="1"/>
        <end position="22"/>
    </location>
</feature>
<dbReference type="Proteomes" id="UP000237846">
    <property type="component" value="Unassembled WGS sequence"/>
</dbReference>
<feature type="transmembrane region" description="Helical" evidence="2">
    <location>
        <begin position="432"/>
        <end position="448"/>
    </location>
</feature>
<proteinExistence type="predicted"/>
<keyword evidence="2" id="KW-1133">Transmembrane helix</keyword>
<dbReference type="AlphaFoldDB" id="A0A2T0QD55"/>
<sequence>MSRGAVRAPTVPPTARRAAAGPVGGPAGALPPGWPLIAMVGGYPLWWALGLGQFAFWLFAVPMAVELVRRPAIRVPPGFALWLLFLAWSLFGLALVHLTPPDTMPGSAGYLGFALRQVNYLVATVVCLYIGNLGRSRLPDATVARLLAWLCAVTVAGGLLGTFAPHFSYPSPLEALLPEGLAGDAYLRALLRPTAAQTMDFLGYDAPRASAPWEYTNTWAQNFSLLLAWLVAGWWCLGGTALRWAAGITAALALVPVVYSMNRGLWIALALAAAFAAHRLARAGRVRTLLATGCAAALLASAVALSPLLDVVQARLDNPHSDDGREAASAAAVRASFGSPVVGWGSTREMRGSGRSIAIGASRDCPQCGNMVIGNNGQLWLMLIANGWVGAALFLGYFGYTAWRYRADRSAVGSAALLGLLLPFWFMFVYTTMLAALIITMAGVAVLWRRERETARAGSPPVPRGAP</sequence>
<feature type="transmembrane region" description="Helical" evidence="2">
    <location>
        <begin position="379"/>
        <end position="398"/>
    </location>
</feature>
<evidence type="ECO:0000256" key="2">
    <source>
        <dbReference type="SAM" id="Phobius"/>
    </source>
</evidence>
<feature type="transmembrane region" description="Helical" evidence="2">
    <location>
        <begin position="45"/>
        <end position="67"/>
    </location>
</feature>
<keyword evidence="2" id="KW-0812">Transmembrane</keyword>
<reference evidence="3 4" key="1">
    <citation type="submission" date="2018-03" db="EMBL/GenBank/DDBJ databases">
        <title>Genomic Encyclopedia of Archaeal and Bacterial Type Strains, Phase II (KMG-II): from individual species to whole genera.</title>
        <authorList>
            <person name="Goeker M."/>
        </authorList>
    </citation>
    <scope>NUCLEOTIDE SEQUENCE [LARGE SCALE GENOMIC DNA]</scope>
    <source>
        <strain evidence="3 4">DSM 45601</strain>
    </source>
</reference>
<feature type="compositionally biased region" description="Low complexity" evidence="1">
    <location>
        <begin position="1"/>
        <end position="21"/>
    </location>
</feature>
<evidence type="ECO:0000313" key="3">
    <source>
        <dbReference type="EMBL" id="PRY01849.1"/>
    </source>
</evidence>
<evidence type="ECO:0000256" key="1">
    <source>
        <dbReference type="SAM" id="MobiDB-lite"/>
    </source>
</evidence>
<feature type="transmembrane region" description="Helical" evidence="2">
    <location>
        <begin position="118"/>
        <end position="134"/>
    </location>
</feature>
<dbReference type="OrthoDB" id="3774626at2"/>
<evidence type="ECO:0008006" key="5">
    <source>
        <dbReference type="Google" id="ProtNLM"/>
    </source>
</evidence>
<evidence type="ECO:0000313" key="4">
    <source>
        <dbReference type="Proteomes" id="UP000237846"/>
    </source>
</evidence>
<organism evidence="3 4">
    <name type="scientific">Allonocardiopsis opalescens</name>
    <dbReference type="NCBI Taxonomy" id="1144618"/>
    <lineage>
        <taxon>Bacteria</taxon>
        <taxon>Bacillati</taxon>
        <taxon>Actinomycetota</taxon>
        <taxon>Actinomycetes</taxon>
        <taxon>Streptosporangiales</taxon>
        <taxon>Allonocardiopsis</taxon>
    </lineage>
</organism>
<keyword evidence="2" id="KW-0472">Membrane</keyword>
<comment type="caution">
    <text evidence="3">The sequence shown here is derived from an EMBL/GenBank/DDBJ whole genome shotgun (WGS) entry which is preliminary data.</text>
</comment>